<evidence type="ECO:0000256" key="2">
    <source>
        <dbReference type="ARBA" id="ARBA00022692"/>
    </source>
</evidence>
<reference evidence="9 10" key="1">
    <citation type="submission" date="2018-06" db="EMBL/GenBank/DDBJ databases">
        <title>Azoarcus communis strain SWub3 genome.</title>
        <authorList>
            <person name="Zorraquino Salvo V."/>
            <person name="Toubiana D."/>
            <person name="Blumwald E."/>
        </authorList>
    </citation>
    <scope>NUCLEOTIDE SEQUENCE [LARGE SCALE GENOMIC DNA]</scope>
    <source>
        <strain evidence="9 10">SWub3</strain>
    </source>
</reference>
<dbReference type="PROSITE" id="PS50887">
    <property type="entry name" value="GGDEF"/>
    <property type="match status" value="1"/>
</dbReference>
<keyword evidence="2 6" id="KW-0812">Transmembrane</keyword>
<evidence type="ECO:0000313" key="10">
    <source>
        <dbReference type="Proteomes" id="UP000248259"/>
    </source>
</evidence>
<dbReference type="Gene3D" id="3.30.450.350">
    <property type="entry name" value="CHASE domain"/>
    <property type="match status" value="1"/>
</dbReference>
<dbReference type="GO" id="GO:0007165">
    <property type="term" value="P:signal transduction"/>
    <property type="evidence" value="ECO:0007669"/>
    <property type="project" value="UniProtKB-ARBA"/>
</dbReference>
<evidence type="ECO:0000256" key="6">
    <source>
        <dbReference type="SAM" id="Phobius"/>
    </source>
</evidence>
<feature type="domain" description="GGDEF" evidence="8">
    <location>
        <begin position="509"/>
        <end position="642"/>
    </location>
</feature>
<dbReference type="InterPro" id="IPR029787">
    <property type="entry name" value="Nucleotide_cyclase"/>
</dbReference>
<dbReference type="PROSITE" id="PS50839">
    <property type="entry name" value="CHASE"/>
    <property type="match status" value="1"/>
</dbReference>
<dbReference type="SUPFAM" id="SSF55785">
    <property type="entry name" value="PYP-like sensor domain (PAS domain)"/>
    <property type="match status" value="1"/>
</dbReference>
<dbReference type="PANTHER" id="PTHR46663">
    <property type="entry name" value="DIGUANYLATE CYCLASE DGCT-RELATED"/>
    <property type="match status" value="1"/>
</dbReference>
<comment type="caution">
    <text evidence="9">The sequence shown here is derived from an EMBL/GenBank/DDBJ whole genome shotgun (WGS) entry which is preliminary data.</text>
</comment>
<dbReference type="GO" id="GO:0016020">
    <property type="term" value="C:membrane"/>
    <property type="evidence" value="ECO:0007669"/>
    <property type="project" value="UniProtKB-SubCell"/>
</dbReference>
<dbReference type="InterPro" id="IPR006189">
    <property type="entry name" value="CHASE_dom"/>
</dbReference>
<feature type="domain" description="CHASE" evidence="7">
    <location>
        <begin position="98"/>
        <end position="313"/>
    </location>
</feature>
<keyword evidence="10" id="KW-1185">Reference proteome</keyword>
<evidence type="ECO:0000256" key="1">
    <source>
        <dbReference type="ARBA" id="ARBA00004370"/>
    </source>
</evidence>
<dbReference type="Gene3D" id="3.30.70.270">
    <property type="match status" value="1"/>
</dbReference>
<evidence type="ECO:0000256" key="4">
    <source>
        <dbReference type="ARBA" id="ARBA00023136"/>
    </source>
</evidence>
<dbReference type="SMART" id="SM01079">
    <property type="entry name" value="CHASE"/>
    <property type="match status" value="1"/>
</dbReference>
<name>A0A323VDJ5_9RHOO</name>
<keyword evidence="3 6" id="KW-1133">Transmembrane helix</keyword>
<dbReference type="Pfam" id="PF03924">
    <property type="entry name" value="CHASE"/>
    <property type="match status" value="1"/>
</dbReference>
<keyword evidence="4 6" id="KW-0472">Membrane</keyword>
<dbReference type="CDD" id="cd01949">
    <property type="entry name" value="GGDEF"/>
    <property type="match status" value="1"/>
</dbReference>
<evidence type="ECO:0000313" key="9">
    <source>
        <dbReference type="EMBL" id="PZA18378.1"/>
    </source>
</evidence>
<protein>
    <recommendedName>
        <fullName evidence="11">Diguanylate cyclase</fullName>
    </recommendedName>
</protein>
<gene>
    <name evidence="9" type="ORF">DNK49_02290</name>
</gene>
<evidence type="ECO:0000256" key="3">
    <source>
        <dbReference type="ARBA" id="ARBA00022989"/>
    </source>
</evidence>
<dbReference type="Pfam" id="PF00990">
    <property type="entry name" value="GGDEF"/>
    <property type="match status" value="1"/>
</dbReference>
<evidence type="ECO:0000259" key="8">
    <source>
        <dbReference type="PROSITE" id="PS50887"/>
    </source>
</evidence>
<dbReference type="Gene3D" id="3.30.450.20">
    <property type="entry name" value="PAS domain"/>
    <property type="match status" value="1"/>
</dbReference>
<dbReference type="AlphaFoldDB" id="A0A323VDJ5"/>
<dbReference type="InterPro" id="IPR052163">
    <property type="entry name" value="DGC-Regulatory_Protein"/>
</dbReference>
<dbReference type="GO" id="GO:0003824">
    <property type="term" value="F:catalytic activity"/>
    <property type="evidence" value="ECO:0007669"/>
    <property type="project" value="UniProtKB-ARBA"/>
</dbReference>
<dbReference type="InterPro" id="IPR000160">
    <property type="entry name" value="GGDEF_dom"/>
</dbReference>
<dbReference type="EMBL" id="QKOE01000001">
    <property type="protein sequence ID" value="PZA18378.1"/>
    <property type="molecule type" value="Genomic_DNA"/>
</dbReference>
<dbReference type="InterPro" id="IPR035965">
    <property type="entry name" value="PAS-like_dom_sf"/>
</dbReference>
<dbReference type="InterPro" id="IPR000014">
    <property type="entry name" value="PAS"/>
</dbReference>
<feature type="transmembrane region" description="Helical" evidence="6">
    <location>
        <begin position="35"/>
        <end position="55"/>
    </location>
</feature>
<sequence length="648" mass="70962">MSHHGTPTREHDKPMPAEQAPRPAPLRSVLQRDRVVTLLVMLGVCMLQYVAWQAYRGLEQEQAQATFARTVDQAALSLTRQTEQYRSALLGLRALYVASDSVTGHEFSRYAQALGRAEGLQGVRAFAFNRDLPAHARDTYISALRKNLGSADAAYAAFDIYPPSDLDRLHVVEMIHPPIGNQRSLGYDLNTSDIRRAAIARARDRGFAATPPLRLQQAPEAIAVLMLAPVVNQDGAPAHTVAASFLVSDLVNAAIAPTLRQQFHLQITDLGADSELHGPGEMLYEDTPVTSQQPLQPAVYRDYNFGGRQWQMRFIARNPDTTPIPTASLILLSIGGILMAGAISHLVQQRVHRAARHRALASMASDCVLEVNALGTVTSAGESTTRITGLVPACWQGHALWFNIVDEDAEVVEKTFRDCIAERKPVTLECRVKRSDDSAQWVEMRLDNHLDHHAIHSVLVQVSDIDARKQAEAEVARLAFFDPLTGLPNRRLLEQRAELTFSTAKRHRGRAAVIVLDLDGFKQINDNAGHAVGDIVLSTIARRLQAAVRDSDTVARLGGDEFAILLGEPANEVDVRAAANRLARDLNLPLNANGRNWFVSASIGIALYPDNGELFSELLSLADAAMYRSKRNGNGLISLAPNTPPPLS</sequence>
<dbReference type="CDD" id="cd00130">
    <property type="entry name" value="PAS"/>
    <property type="match status" value="1"/>
</dbReference>
<dbReference type="NCBIfam" id="TIGR00254">
    <property type="entry name" value="GGDEF"/>
    <property type="match status" value="1"/>
</dbReference>
<dbReference type="NCBIfam" id="TIGR00229">
    <property type="entry name" value="sensory_box"/>
    <property type="match status" value="1"/>
</dbReference>
<dbReference type="SUPFAM" id="SSF55073">
    <property type="entry name" value="Nucleotide cyclase"/>
    <property type="match status" value="1"/>
</dbReference>
<evidence type="ECO:0000256" key="5">
    <source>
        <dbReference type="SAM" id="MobiDB-lite"/>
    </source>
</evidence>
<dbReference type="OrthoDB" id="9763119at2"/>
<evidence type="ECO:0000259" key="7">
    <source>
        <dbReference type="PROSITE" id="PS50839"/>
    </source>
</evidence>
<comment type="subcellular location">
    <subcellularLocation>
        <location evidence="1">Membrane</location>
    </subcellularLocation>
</comment>
<dbReference type="RefSeq" id="WP_110522679.1">
    <property type="nucleotide sequence ID" value="NZ_QKOE01000001.1"/>
</dbReference>
<feature type="region of interest" description="Disordered" evidence="5">
    <location>
        <begin position="1"/>
        <end position="26"/>
    </location>
</feature>
<dbReference type="FunFam" id="3.30.70.270:FF:000001">
    <property type="entry name" value="Diguanylate cyclase domain protein"/>
    <property type="match status" value="1"/>
</dbReference>
<dbReference type="PANTHER" id="PTHR46663:SF2">
    <property type="entry name" value="GGDEF DOMAIN-CONTAINING PROTEIN"/>
    <property type="match status" value="1"/>
</dbReference>
<dbReference type="Proteomes" id="UP000248259">
    <property type="component" value="Unassembled WGS sequence"/>
</dbReference>
<dbReference type="InterPro" id="IPR043128">
    <property type="entry name" value="Rev_trsase/Diguanyl_cyclase"/>
</dbReference>
<evidence type="ECO:0008006" key="11">
    <source>
        <dbReference type="Google" id="ProtNLM"/>
    </source>
</evidence>
<accession>A0A323VDJ5</accession>
<dbReference type="InterPro" id="IPR042240">
    <property type="entry name" value="CHASE_sf"/>
</dbReference>
<organism evidence="9 10">
    <name type="scientific">Parazoarcus communis SWub3 = DSM 12120</name>
    <dbReference type="NCBI Taxonomy" id="1121029"/>
    <lineage>
        <taxon>Bacteria</taxon>
        <taxon>Pseudomonadati</taxon>
        <taxon>Pseudomonadota</taxon>
        <taxon>Betaproteobacteria</taxon>
        <taxon>Rhodocyclales</taxon>
        <taxon>Zoogloeaceae</taxon>
        <taxon>Parazoarcus</taxon>
    </lineage>
</organism>
<dbReference type="SMART" id="SM00267">
    <property type="entry name" value="GGDEF"/>
    <property type="match status" value="1"/>
</dbReference>
<proteinExistence type="predicted"/>